<dbReference type="GO" id="GO:0005743">
    <property type="term" value="C:mitochondrial inner membrane"/>
    <property type="evidence" value="ECO:0007669"/>
    <property type="project" value="UniProtKB-ARBA"/>
</dbReference>
<dbReference type="RefSeq" id="XP_003742351.1">
    <property type="nucleotide sequence ID" value="XM_003742303.2"/>
</dbReference>
<keyword evidence="9" id="KW-1185">Reference proteome</keyword>
<keyword evidence="6" id="KW-0687">Ribonucleoprotein</keyword>
<dbReference type="InterPro" id="IPR040008">
    <property type="entry name" value="Ribosomal_mL46"/>
</dbReference>
<proteinExistence type="inferred from homology"/>
<gene>
    <name evidence="10" type="primary">LOC100897153</name>
</gene>
<evidence type="ECO:0000256" key="8">
    <source>
        <dbReference type="ARBA" id="ARBA00035534"/>
    </source>
</evidence>
<dbReference type="GeneID" id="100897153"/>
<evidence type="ECO:0000313" key="10">
    <source>
        <dbReference type="RefSeq" id="XP_003742351.1"/>
    </source>
</evidence>
<evidence type="ECO:0000313" key="9">
    <source>
        <dbReference type="Proteomes" id="UP000694867"/>
    </source>
</evidence>
<accession>A0AAJ6QSF2</accession>
<dbReference type="InterPro" id="IPR033650">
    <property type="entry name" value="Ribosomal_mL46_NUDIX"/>
</dbReference>
<evidence type="ECO:0000256" key="3">
    <source>
        <dbReference type="ARBA" id="ARBA00022946"/>
    </source>
</evidence>
<dbReference type="CDD" id="cd04661">
    <property type="entry name" value="NUDIX_MRP_L46"/>
    <property type="match status" value="1"/>
</dbReference>
<dbReference type="AlphaFoldDB" id="A0AAJ6QSF2"/>
<protein>
    <recommendedName>
        <fullName evidence="7">Large ribosomal subunit protein mL46</fullName>
    </recommendedName>
    <alternativeName>
        <fullName evidence="8">39S ribosomal protein L46, mitochondrial</fullName>
    </alternativeName>
</protein>
<evidence type="ECO:0000256" key="4">
    <source>
        <dbReference type="ARBA" id="ARBA00022980"/>
    </source>
</evidence>
<evidence type="ECO:0000256" key="1">
    <source>
        <dbReference type="ARBA" id="ARBA00004173"/>
    </source>
</evidence>
<dbReference type="Proteomes" id="UP000694867">
    <property type="component" value="Unplaced"/>
</dbReference>
<keyword evidence="3" id="KW-0809">Transit peptide</keyword>
<dbReference type="FunFam" id="3.90.79.10:FF:000018">
    <property type="entry name" value="39S ribosomal protein L46, mitochondrial"/>
    <property type="match status" value="1"/>
</dbReference>
<dbReference type="GO" id="GO:0003735">
    <property type="term" value="F:structural constituent of ribosome"/>
    <property type="evidence" value="ECO:0007669"/>
    <property type="project" value="InterPro"/>
</dbReference>
<evidence type="ECO:0000256" key="6">
    <source>
        <dbReference type="ARBA" id="ARBA00023274"/>
    </source>
</evidence>
<name>A0AAJ6QSF2_9ACAR</name>
<sequence length="275" mass="31364">MLAPKKLMGFGLRRMSSWQLIGSAVLERKAVTVKKFSALEKVYYDILSQTEDENSLLSDFELRARAEKKSREKKKEGSAQVKIQLAEDLLADWKQEAERIKAKLSYTPVTDVRSHERCLDQPVTLLVKQKIGNDSLWCFPESAHKRGETLRQTAERAISEAVGDKLQYVTLGNAPCAAYSYKYPKQVQESTGFHGAKIFFFRARYQKGDLVCNKKIVEDHMWATFDEVMENLPAKMAKAVRPSFFVPPVVDFTPFLDAISDRDELERLDVAFKNG</sequence>
<evidence type="ECO:0000256" key="7">
    <source>
        <dbReference type="ARBA" id="ARBA00035190"/>
    </source>
</evidence>
<dbReference type="SUPFAM" id="SSF55811">
    <property type="entry name" value="Nudix"/>
    <property type="match status" value="1"/>
</dbReference>
<comment type="similarity">
    <text evidence="2">Belongs to the mitochondrion-specific ribosomal protein mL46 family.</text>
</comment>
<evidence type="ECO:0000256" key="2">
    <source>
        <dbReference type="ARBA" id="ARBA00009070"/>
    </source>
</evidence>
<keyword evidence="4 10" id="KW-0689">Ribosomal protein</keyword>
<organism evidence="9 10">
    <name type="scientific">Galendromus occidentalis</name>
    <name type="common">western predatory mite</name>
    <dbReference type="NCBI Taxonomy" id="34638"/>
    <lineage>
        <taxon>Eukaryota</taxon>
        <taxon>Metazoa</taxon>
        <taxon>Ecdysozoa</taxon>
        <taxon>Arthropoda</taxon>
        <taxon>Chelicerata</taxon>
        <taxon>Arachnida</taxon>
        <taxon>Acari</taxon>
        <taxon>Parasitiformes</taxon>
        <taxon>Mesostigmata</taxon>
        <taxon>Gamasina</taxon>
        <taxon>Phytoseioidea</taxon>
        <taxon>Phytoseiidae</taxon>
        <taxon>Typhlodrominae</taxon>
        <taxon>Galendromus</taxon>
    </lineage>
</organism>
<keyword evidence="5" id="KW-0496">Mitochondrion</keyword>
<dbReference type="GO" id="GO:0005762">
    <property type="term" value="C:mitochondrial large ribosomal subunit"/>
    <property type="evidence" value="ECO:0007669"/>
    <property type="project" value="TreeGrafter"/>
</dbReference>
<dbReference type="KEGG" id="goe:100897153"/>
<reference evidence="10" key="1">
    <citation type="submission" date="2025-08" db="UniProtKB">
        <authorList>
            <consortium name="RefSeq"/>
        </authorList>
    </citation>
    <scope>IDENTIFICATION</scope>
</reference>
<dbReference type="PANTHER" id="PTHR13124">
    <property type="entry name" value="39S RIBOSOMAL PROTEIN L46, MITOCHONDRIAL PRECURSOR-RELATED"/>
    <property type="match status" value="1"/>
</dbReference>
<evidence type="ECO:0000256" key="5">
    <source>
        <dbReference type="ARBA" id="ARBA00023128"/>
    </source>
</evidence>
<dbReference type="Gene3D" id="3.90.79.10">
    <property type="entry name" value="Nucleoside Triphosphate Pyrophosphohydrolase"/>
    <property type="match status" value="1"/>
</dbReference>
<dbReference type="CTD" id="26589"/>
<dbReference type="InterPro" id="IPR015797">
    <property type="entry name" value="NUDIX_hydrolase-like_dom_sf"/>
</dbReference>
<comment type="subcellular location">
    <subcellularLocation>
        <location evidence="1">Mitochondrion</location>
    </subcellularLocation>
</comment>
<dbReference type="PANTHER" id="PTHR13124:SF12">
    <property type="entry name" value="LARGE RIBOSOMAL SUBUNIT PROTEIN ML46"/>
    <property type="match status" value="1"/>
</dbReference>